<sequence length="140" mass="15892">MEYDLSRFLKAQEESYGRALREIRRGRKTGHWMWYIFPQLRGLGMSRTSWYYGISGLEEAKAFLSHPVLGNHLLEISGVLLELPSDDAGEVFGFPDDRKLRSSMTLFACADPDQPMFPAVLGKFFGGSPDERTLELLKDG</sequence>
<dbReference type="PIRSF" id="PIRSF008546">
    <property type="entry name" value="UCP008546"/>
    <property type="match status" value="1"/>
</dbReference>
<dbReference type="Gene3D" id="1.25.40.380">
    <property type="entry name" value="Protein of unknown function DUF1810"/>
    <property type="match status" value="1"/>
</dbReference>
<name>A0A9D2K641_9FIRM</name>
<comment type="caution">
    <text evidence="1">The sequence shown here is derived from an EMBL/GenBank/DDBJ whole genome shotgun (WGS) entry which is preliminary data.</text>
</comment>
<reference evidence="1" key="2">
    <citation type="submission" date="2021-04" db="EMBL/GenBank/DDBJ databases">
        <authorList>
            <person name="Gilroy R."/>
        </authorList>
    </citation>
    <scope>NUCLEOTIDE SEQUENCE</scope>
    <source>
        <strain evidence="1">ChiBcec1-1093</strain>
    </source>
</reference>
<dbReference type="InterPro" id="IPR036287">
    <property type="entry name" value="Rv1873-like_sf"/>
</dbReference>
<reference evidence="1" key="1">
    <citation type="journal article" date="2021" name="PeerJ">
        <title>Extensive microbial diversity within the chicken gut microbiome revealed by metagenomics and culture.</title>
        <authorList>
            <person name="Gilroy R."/>
            <person name="Ravi A."/>
            <person name="Getino M."/>
            <person name="Pursley I."/>
            <person name="Horton D.L."/>
            <person name="Alikhan N.F."/>
            <person name="Baker D."/>
            <person name="Gharbi K."/>
            <person name="Hall N."/>
            <person name="Watson M."/>
            <person name="Adriaenssens E.M."/>
            <person name="Foster-Nyarko E."/>
            <person name="Jarju S."/>
            <person name="Secka A."/>
            <person name="Antonio M."/>
            <person name="Oren A."/>
            <person name="Chaudhuri R.R."/>
            <person name="La Ragione R."/>
            <person name="Hildebrand F."/>
            <person name="Pallen M.J."/>
        </authorList>
    </citation>
    <scope>NUCLEOTIDE SEQUENCE</scope>
    <source>
        <strain evidence="1">ChiBcec1-1093</strain>
    </source>
</reference>
<dbReference type="EMBL" id="DXBC01000091">
    <property type="protein sequence ID" value="HIZ79312.1"/>
    <property type="molecule type" value="Genomic_DNA"/>
</dbReference>
<accession>A0A9D2K641</accession>
<evidence type="ECO:0000313" key="1">
    <source>
        <dbReference type="EMBL" id="HIZ79312.1"/>
    </source>
</evidence>
<dbReference type="Proteomes" id="UP000824101">
    <property type="component" value="Unassembled WGS sequence"/>
</dbReference>
<dbReference type="AlphaFoldDB" id="A0A9D2K641"/>
<dbReference type="SUPFAM" id="SSF140736">
    <property type="entry name" value="Rv1873-like"/>
    <property type="match status" value="1"/>
</dbReference>
<dbReference type="InterPro" id="IPR014937">
    <property type="entry name" value="DUF1810"/>
</dbReference>
<dbReference type="Pfam" id="PF08837">
    <property type="entry name" value="DUF1810"/>
    <property type="match status" value="1"/>
</dbReference>
<proteinExistence type="predicted"/>
<gene>
    <name evidence="1" type="ORF">IAA17_05945</name>
</gene>
<organism evidence="1 2">
    <name type="scientific">Candidatus Lachnoclostridium stercorigallinarum</name>
    <dbReference type="NCBI Taxonomy" id="2838634"/>
    <lineage>
        <taxon>Bacteria</taxon>
        <taxon>Bacillati</taxon>
        <taxon>Bacillota</taxon>
        <taxon>Clostridia</taxon>
        <taxon>Lachnospirales</taxon>
        <taxon>Lachnospiraceae</taxon>
    </lineage>
</organism>
<protein>
    <submittedName>
        <fullName evidence="1">DUF1810 domain-containing protein</fullName>
    </submittedName>
</protein>
<evidence type="ECO:0000313" key="2">
    <source>
        <dbReference type="Proteomes" id="UP000824101"/>
    </source>
</evidence>